<dbReference type="PANTHER" id="PTHR45785:SF2">
    <property type="entry name" value="COMPLEMENT FACTOR H-RELATED"/>
    <property type="match status" value="1"/>
</dbReference>
<dbReference type="AlphaFoldDB" id="A0A673LP46"/>
<keyword evidence="2 5" id="KW-0768">Sushi</keyword>
<comment type="subcellular location">
    <subcellularLocation>
        <location evidence="1">Virion</location>
    </subcellularLocation>
</comment>
<comment type="caution">
    <text evidence="5">Lacks conserved residue(s) required for the propagation of feature annotation.</text>
</comment>
<evidence type="ECO:0000256" key="2">
    <source>
        <dbReference type="ARBA" id="ARBA00022659"/>
    </source>
</evidence>
<keyword evidence="8" id="KW-1185">Reference proteome</keyword>
<evidence type="ECO:0000256" key="1">
    <source>
        <dbReference type="ARBA" id="ARBA00004328"/>
    </source>
</evidence>
<accession>A0A673LP46</accession>
<dbReference type="InterPro" id="IPR035976">
    <property type="entry name" value="Sushi/SCR/CCP_sf"/>
</dbReference>
<sequence length="120" mass="13798">FGLLKKPAKHLHAKIKINPEGKTIFRAGESIFFSFLFFLVMTVSKKCGPPPHVNNADTVEMTKKECNTGERVEYMCFNKYTLDSHPAFSKYLTCQQGEWRGNIKCLSINTLHHIYHAYTL</sequence>
<dbReference type="SUPFAM" id="SSF57535">
    <property type="entry name" value="Complement control module/SCR domain"/>
    <property type="match status" value="1"/>
</dbReference>
<dbReference type="InterPro" id="IPR051503">
    <property type="entry name" value="ComplSys_Reg/VirEntry_Med"/>
</dbReference>
<dbReference type="PANTHER" id="PTHR45785">
    <property type="entry name" value="COMPLEMENT FACTOR H-RELATED"/>
    <property type="match status" value="1"/>
</dbReference>
<evidence type="ECO:0000313" key="8">
    <source>
        <dbReference type="Proteomes" id="UP000472270"/>
    </source>
</evidence>
<evidence type="ECO:0000256" key="5">
    <source>
        <dbReference type="PROSITE-ProRule" id="PRU00302"/>
    </source>
</evidence>
<evidence type="ECO:0000313" key="7">
    <source>
        <dbReference type="Ensembl" id="ENSSRHP00000078324.1"/>
    </source>
</evidence>
<keyword evidence="3" id="KW-0732">Signal</keyword>
<dbReference type="Proteomes" id="UP000472270">
    <property type="component" value="Unassembled WGS sequence"/>
</dbReference>
<dbReference type="Pfam" id="PF00084">
    <property type="entry name" value="Sushi"/>
    <property type="match status" value="1"/>
</dbReference>
<proteinExistence type="predicted"/>
<keyword evidence="4" id="KW-1015">Disulfide bond</keyword>
<dbReference type="Gene3D" id="2.10.70.10">
    <property type="entry name" value="Complement Module, domain 1"/>
    <property type="match status" value="1"/>
</dbReference>
<dbReference type="InterPro" id="IPR000436">
    <property type="entry name" value="Sushi_SCR_CCP_dom"/>
</dbReference>
<organism evidence="7 8">
    <name type="scientific">Sinocyclocheilus rhinocerous</name>
    <dbReference type="NCBI Taxonomy" id="307959"/>
    <lineage>
        <taxon>Eukaryota</taxon>
        <taxon>Metazoa</taxon>
        <taxon>Chordata</taxon>
        <taxon>Craniata</taxon>
        <taxon>Vertebrata</taxon>
        <taxon>Euteleostomi</taxon>
        <taxon>Actinopterygii</taxon>
        <taxon>Neopterygii</taxon>
        <taxon>Teleostei</taxon>
        <taxon>Ostariophysi</taxon>
        <taxon>Cypriniformes</taxon>
        <taxon>Cyprinidae</taxon>
        <taxon>Cyprininae</taxon>
        <taxon>Sinocyclocheilus</taxon>
    </lineage>
</organism>
<evidence type="ECO:0000256" key="3">
    <source>
        <dbReference type="ARBA" id="ARBA00022729"/>
    </source>
</evidence>
<dbReference type="PROSITE" id="PS50923">
    <property type="entry name" value="SUSHI"/>
    <property type="match status" value="1"/>
</dbReference>
<dbReference type="Ensembl" id="ENSSRHT00000080452.1">
    <property type="protein sequence ID" value="ENSSRHP00000078324.1"/>
    <property type="gene ID" value="ENSSRHG00000038855.1"/>
</dbReference>
<feature type="domain" description="Sushi" evidence="6">
    <location>
        <begin position="45"/>
        <end position="107"/>
    </location>
</feature>
<reference evidence="7" key="2">
    <citation type="submission" date="2025-09" db="UniProtKB">
        <authorList>
            <consortium name="Ensembl"/>
        </authorList>
    </citation>
    <scope>IDENTIFICATION</scope>
</reference>
<evidence type="ECO:0000259" key="6">
    <source>
        <dbReference type="PROSITE" id="PS50923"/>
    </source>
</evidence>
<dbReference type="CDD" id="cd00033">
    <property type="entry name" value="CCP"/>
    <property type="match status" value="1"/>
</dbReference>
<dbReference type="SMART" id="SM00032">
    <property type="entry name" value="CCP"/>
    <property type="match status" value="1"/>
</dbReference>
<protein>
    <recommendedName>
        <fullName evidence="6">Sushi domain-containing protein</fullName>
    </recommendedName>
</protein>
<reference evidence="7" key="1">
    <citation type="submission" date="2025-08" db="UniProtKB">
        <authorList>
            <consortium name="Ensembl"/>
        </authorList>
    </citation>
    <scope>IDENTIFICATION</scope>
</reference>
<evidence type="ECO:0000256" key="4">
    <source>
        <dbReference type="ARBA" id="ARBA00023157"/>
    </source>
</evidence>
<name>A0A673LP46_9TELE</name>